<proteinExistence type="predicted"/>
<organism evidence="2 3">
    <name type="scientific">Streptomyces rhizosphaericus</name>
    <dbReference type="NCBI Taxonomy" id="114699"/>
    <lineage>
        <taxon>Bacteria</taxon>
        <taxon>Bacillati</taxon>
        <taxon>Actinomycetota</taxon>
        <taxon>Actinomycetes</taxon>
        <taxon>Kitasatosporales</taxon>
        <taxon>Streptomycetaceae</taxon>
        <taxon>Streptomyces</taxon>
        <taxon>Streptomyces violaceusniger group</taxon>
    </lineage>
</organism>
<sequence length="70" mass="7175">MTASDESVSPSPLEQAASVRPRATAVAAWTARCVFMGPRRIVEAGRDMTGRGPSKECGGGDRPGLTGVTG</sequence>
<evidence type="ECO:0000256" key="1">
    <source>
        <dbReference type="SAM" id="MobiDB-lite"/>
    </source>
</evidence>
<evidence type="ECO:0000313" key="2">
    <source>
        <dbReference type="EMBL" id="GAA0942500.1"/>
    </source>
</evidence>
<gene>
    <name evidence="2" type="ORF">GCM10009575_058860</name>
</gene>
<dbReference type="Proteomes" id="UP001500418">
    <property type="component" value="Unassembled WGS sequence"/>
</dbReference>
<dbReference type="EMBL" id="BAAAID010000043">
    <property type="protein sequence ID" value="GAA0942500.1"/>
    <property type="molecule type" value="Genomic_DNA"/>
</dbReference>
<feature type="compositionally biased region" description="Polar residues" evidence="1">
    <location>
        <begin position="1"/>
        <end position="12"/>
    </location>
</feature>
<feature type="region of interest" description="Disordered" evidence="1">
    <location>
        <begin position="45"/>
        <end position="70"/>
    </location>
</feature>
<name>A0ABN1QGZ0_9ACTN</name>
<evidence type="ECO:0000313" key="3">
    <source>
        <dbReference type="Proteomes" id="UP001500418"/>
    </source>
</evidence>
<feature type="region of interest" description="Disordered" evidence="1">
    <location>
        <begin position="1"/>
        <end position="22"/>
    </location>
</feature>
<reference evidence="2 3" key="1">
    <citation type="journal article" date="2019" name="Int. J. Syst. Evol. Microbiol.">
        <title>The Global Catalogue of Microorganisms (GCM) 10K type strain sequencing project: providing services to taxonomists for standard genome sequencing and annotation.</title>
        <authorList>
            <consortium name="The Broad Institute Genomics Platform"/>
            <consortium name="The Broad Institute Genome Sequencing Center for Infectious Disease"/>
            <person name="Wu L."/>
            <person name="Ma J."/>
        </authorList>
    </citation>
    <scope>NUCLEOTIDE SEQUENCE [LARGE SCALE GENOMIC DNA]</scope>
    <source>
        <strain evidence="2 3">JCM 11444</strain>
    </source>
</reference>
<accession>A0ABN1QGZ0</accession>
<keyword evidence="3" id="KW-1185">Reference proteome</keyword>
<comment type="caution">
    <text evidence="2">The sequence shown here is derived from an EMBL/GenBank/DDBJ whole genome shotgun (WGS) entry which is preliminary data.</text>
</comment>
<protein>
    <submittedName>
        <fullName evidence="2">Uncharacterized protein</fullName>
    </submittedName>
</protein>